<accession>A0ABT6XNF2</accession>
<dbReference type="Gene3D" id="3.40.190.10">
    <property type="entry name" value="Periplasmic binding protein-like II"/>
    <property type="match status" value="2"/>
</dbReference>
<protein>
    <submittedName>
        <fullName evidence="4">Substrate-binding domain-containing protein</fullName>
    </submittedName>
</protein>
<dbReference type="InterPro" id="IPR050811">
    <property type="entry name" value="Phosphate_ABC_transporter"/>
</dbReference>
<dbReference type="RefSeq" id="WP_283238283.1">
    <property type="nucleotide sequence ID" value="NZ_JASGBP010000001.1"/>
</dbReference>
<evidence type="ECO:0000313" key="5">
    <source>
        <dbReference type="Proteomes" id="UP001230035"/>
    </source>
</evidence>
<reference evidence="4 5" key="1">
    <citation type="submission" date="2023-05" db="EMBL/GenBank/DDBJ databases">
        <title>Flavobacterium sedimenti sp. nov., isolated from the sediment.</title>
        <authorList>
            <person name="Wu N."/>
        </authorList>
    </citation>
    <scope>NUCLEOTIDE SEQUENCE [LARGE SCALE GENOMIC DNA]</scope>
    <source>
        <strain evidence="4 5">YZ-48</strain>
    </source>
</reference>
<feature type="domain" description="PBP" evidence="3">
    <location>
        <begin position="39"/>
        <end position="271"/>
    </location>
</feature>
<dbReference type="PROSITE" id="PS51257">
    <property type="entry name" value="PROKAR_LIPOPROTEIN"/>
    <property type="match status" value="1"/>
</dbReference>
<dbReference type="Proteomes" id="UP001230035">
    <property type="component" value="Unassembled WGS sequence"/>
</dbReference>
<evidence type="ECO:0000256" key="1">
    <source>
        <dbReference type="ARBA" id="ARBA00022729"/>
    </source>
</evidence>
<evidence type="ECO:0000256" key="2">
    <source>
        <dbReference type="SAM" id="SignalP"/>
    </source>
</evidence>
<sequence length="306" mass="33915">MNKLTKTIVGFLVLSLLFVLACQNNKGEKTDTILEGKASIYVDESILPIVEDAEAVFEVQYRAKLHLVPQSENEVLNSMFKDTAKIAILTRTLTEDELKAFQSKKINPRITPFATDAVAFIRNKKANDTLIVLQDVIDFIKGKSVPGIKGLVFDNANSSTVRFLSEKAGVVISNQKGIFSQKNNEDVIKYVAENEGLVGVIGMNWIFQPPLELQEQVDKVNVLGVKGNDSSEFIFPTQDNLAIGKYPLARHLYIVNCQGYSGLGMGFASFLGGERGQRIILKSGLVPERIPTRKIVVRNKIIKDKN</sequence>
<dbReference type="SUPFAM" id="SSF53850">
    <property type="entry name" value="Periplasmic binding protein-like II"/>
    <property type="match status" value="1"/>
</dbReference>
<dbReference type="PANTHER" id="PTHR30570:SF1">
    <property type="entry name" value="PHOSPHATE-BINDING PROTEIN PSTS"/>
    <property type="match status" value="1"/>
</dbReference>
<evidence type="ECO:0000313" key="4">
    <source>
        <dbReference type="EMBL" id="MDI9256614.1"/>
    </source>
</evidence>
<feature type="chain" id="PRO_5046076540" evidence="2">
    <location>
        <begin position="22"/>
        <end position="306"/>
    </location>
</feature>
<name>A0ABT6XNF2_9FLAO</name>
<evidence type="ECO:0000259" key="3">
    <source>
        <dbReference type="Pfam" id="PF12849"/>
    </source>
</evidence>
<dbReference type="InterPro" id="IPR024370">
    <property type="entry name" value="PBP_domain"/>
</dbReference>
<dbReference type="EMBL" id="JASGBP010000001">
    <property type="protein sequence ID" value="MDI9256614.1"/>
    <property type="molecule type" value="Genomic_DNA"/>
</dbReference>
<dbReference type="PANTHER" id="PTHR30570">
    <property type="entry name" value="PERIPLASMIC PHOSPHATE BINDING COMPONENT OF PHOSPHATE ABC TRANSPORTER"/>
    <property type="match status" value="1"/>
</dbReference>
<keyword evidence="1 2" id="KW-0732">Signal</keyword>
<comment type="caution">
    <text evidence="4">The sequence shown here is derived from an EMBL/GenBank/DDBJ whole genome shotgun (WGS) entry which is preliminary data.</text>
</comment>
<organism evidence="4 5">
    <name type="scientific">Flavobacterium sedimenticola</name>
    <dbReference type="NCBI Taxonomy" id="3043286"/>
    <lineage>
        <taxon>Bacteria</taxon>
        <taxon>Pseudomonadati</taxon>
        <taxon>Bacteroidota</taxon>
        <taxon>Flavobacteriia</taxon>
        <taxon>Flavobacteriales</taxon>
        <taxon>Flavobacteriaceae</taxon>
        <taxon>Flavobacterium</taxon>
    </lineage>
</organism>
<gene>
    <name evidence="4" type="ORF">QHT84_04210</name>
</gene>
<feature type="signal peptide" evidence="2">
    <location>
        <begin position="1"/>
        <end position="21"/>
    </location>
</feature>
<proteinExistence type="predicted"/>
<keyword evidence="5" id="KW-1185">Reference proteome</keyword>
<dbReference type="Pfam" id="PF12849">
    <property type="entry name" value="PBP_like_2"/>
    <property type="match status" value="1"/>
</dbReference>